<dbReference type="PANTHER" id="PTHR42872">
    <property type="entry name" value="PROTEIN-GLUTAMATE METHYLESTERASE/PROTEIN-GLUTAMINE GLUTAMINASE"/>
    <property type="match status" value="1"/>
</dbReference>
<dbReference type="SUPFAM" id="SSF52738">
    <property type="entry name" value="Methylesterase CheB, C-terminal domain"/>
    <property type="match status" value="1"/>
</dbReference>
<protein>
    <recommendedName>
        <fullName evidence="2">protein-glutamate methylesterase</fullName>
        <ecNumber evidence="2">3.1.1.61</ecNumber>
    </recommendedName>
</protein>
<evidence type="ECO:0000256" key="1">
    <source>
        <dbReference type="ARBA" id="ARBA00022801"/>
    </source>
</evidence>
<dbReference type="InterPro" id="IPR000673">
    <property type="entry name" value="Sig_transdc_resp-reg_Me-estase"/>
</dbReference>
<dbReference type="EC" id="3.1.1.61" evidence="2"/>
<evidence type="ECO:0000256" key="5">
    <source>
        <dbReference type="SAM" id="MobiDB-lite"/>
    </source>
</evidence>
<evidence type="ECO:0000313" key="7">
    <source>
        <dbReference type="EMBL" id="CAG9185905.1"/>
    </source>
</evidence>
<dbReference type="PROSITE" id="PS50122">
    <property type="entry name" value="CHEB"/>
    <property type="match status" value="1"/>
</dbReference>
<dbReference type="Proteomes" id="UP000701702">
    <property type="component" value="Unassembled WGS sequence"/>
</dbReference>
<evidence type="ECO:0000259" key="6">
    <source>
        <dbReference type="PROSITE" id="PS50122"/>
    </source>
</evidence>
<name>A0ABM8XZM6_9BURK</name>
<sequence>MTPLAACTANTRQVPIVAVGASAGGIGALHRLLESIAADVPYAMVVLQHLPPDHPSRLPELLEKWTRLPVLAAIEGMHPEPNHIYVPAPDHILTFEDGQFSTRPAEGGSRRPGIDSIDAFFESLARHAHSRLIAVVLSGTGMDGTAGASCIRQAGGIVIVQDPLTALHDGMPNASVPRHPDPDTGRSGK</sequence>
<feature type="active site" evidence="4">
    <location>
        <position position="22"/>
    </location>
</feature>
<keyword evidence="4" id="KW-0145">Chemotaxis</keyword>
<organism evidence="7 8">
    <name type="scientific">Cupriavidus pinatubonensis</name>
    <dbReference type="NCBI Taxonomy" id="248026"/>
    <lineage>
        <taxon>Bacteria</taxon>
        <taxon>Pseudomonadati</taxon>
        <taxon>Pseudomonadota</taxon>
        <taxon>Betaproteobacteria</taxon>
        <taxon>Burkholderiales</taxon>
        <taxon>Burkholderiaceae</taxon>
        <taxon>Cupriavidus</taxon>
    </lineage>
</organism>
<dbReference type="PANTHER" id="PTHR42872:SF6">
    <property type="entry name" value="PROTEIN-GLUTAMATE METHYLESTERASE_PROTEIN-GLUTAMINE GLUTAMINASE"/>
    <property type="match status" value="1"/>
</dbReference>
<evidence type="ECO:0000256" key="2">
    <source>
        <dbReference type="ARBA" id="ARBA00039140"/>
    </source>
</evidence>
<keyword evidence="8" id="KW-1185">Reference proteome</keyword>
<dbReference type="GO" id="GO:0008984">
    <property type="term" value="F:protein-glutamate methylesterase activity"/>
    <property type="evidence" value="ECO:0007669"/>
    <property type="project" value="UniProtKB-EC"/>
</dbReference>
<comment type="catalytic activity">
    <reaction evidence="3">
        <text>[protein]-L-glutamate 5-O-methyl ester + H2O = L-glutamyl-[protein] + methanol + H(+)</text>
        <dbReference type="Rhea" id="RHEA:23236"/>
        <dbReference type="Rhea" id="RHEA-COMP:10208"/>
        <dbReference type="Rhea" id="RHEA-COMP:10311"/>
        <dbReference type="ChEBI" id="CHEBI:15377"/>
        <dbReference type="ChEBI" id="CHEBI:15378"/>
        <dbReference type="ChEBI" id="CHEBI:17790"/>
        <dbReference type="ChEBI" id="CHEBI:29973"/>
        <dbReference type="ChEBI" id="CHEBI:82795"/>
        <dbReference type="EC" id="3.1.1.61"/>
    </reaction>
</comment>
<dbReference type="RefSeq" id="WP_224009187.1">
    <property type="nucleotide sequence ID" value="NZ_CAJZAF010000046.1"/>
</dbReference>
<evidence type="ECO:0000256" key="4">
    <source>
        <dbReference type="PROSITE-ProRule" id="PRU00050"/>
    </source>
</evidence>
<evidence type="ECO:0000313" key="8">
    <source>
        <dbReference type="Proteomes" id="UP000701702"/>
    </source>
</evidence>
<reference evidence="7 8" key="1">
    <citation type="submission" date="2021-08" db="EMBL/GenBank/DDBJ databases">
        <authorList>
            <person name="Peeters C."/>
        </authorList>
    </citation>
    <scope>NUCLEOTIDE SEQUENCE [LARGE SCALE GENOMIC DNA]</scope>
    <source>
        <strain evidence="7 8">LMG 23994</strain>
    </source>
</reference>
<dbReference type="InterPro" id="IPR035909">
    <property type="entry name" value="CheB_C"/>
</dbReference>
<proteinExistence type="predicted"/>
<dbReference type="EMBL" id="CAJZAF010000046">
    <property type="protein sequence ID" value="CAG9185905.1"/>
    <property type="molecule type" value="Genomic_DNA"/>
</dbReference>
<dbReference type="Gene3D" id="3.40.50.180">
    <property type="entry name" value="Methylesterase CheB, C-terminal domain"/>
    <property type="match status" value="1"/>
</dbReference>
<dbReference type="CDD" id="cd16434">
    <property type="entry name" value="CheB-CheR_fusion"/>
    <property type="match status" value="1"/>
</dbReference>
<keyword evidence="1 4" id="KW-0378">Hydrolase</keyword>
<feature type="active site" evidence="4">
    <location>
        <position position="143"/>
    </location>
</feature>
<feature type="region of interest" description="Disordered" evidence="5">
    <location>
        <begin position="168"/>
        <end position="189"/>
    </location>
</feature>
<comment type="caution">
    <text evidence="7">The sequence shown here is derived from an EMBL/GenBank/DDBJ whole genome shotgun (WGS) entry which is preliminary data.</text>
</comment>
<evidence type="ECO:0000256" key="3">
    <source>
        <dbReference type="ARBA" id="ARBA00048267"/>
    </source>
</evidence>
<gene>
    <name evidence="7" type="primary">cheB2</name>
    <name evidence="7" type="ORF">LMG23994_05964</name>
</gene>
<dbReference type="Pfam" id="PF01339">
    <property type="entry name" value="CheB_methylest"/>
    <property type="match status" value="1"/>
</dbReference>
<feature type="compositionally biased region" description="Basic and acidic residues" evidence="5">
    <location>
        <begin position="178"/>
        <end position="189"/>
    </location>
</feature>
<accession>A0ABM8XZM6</accession>
<feature type="active site" evidence="4">
    <location>
        <position position="49"/>
    </location>
</feature>
<feature type="domain" description="CheB-type methylesterase" evidence="6">
    <location>
        <begin position="3"/>
        <end position="176"/>
    </location>
</feature>